<dbReference type="SUPFAM" id="SSF48403">
    <property type="entry name" value="Ankyrin repeat"/>
    <property type="match status" value="1"/>
</dbReference>
<evidence type="ECO:0000313" key="16">
    <source>
        <dbReference type="EMBL" id="KDR03815.1"/>
    </source>
</evidence>
<keyword evidence="10" id="KW-0325">Glycoprotein</keyword>
<dbReference type="PROSITE" id="PS50088">
    <property type="entry name" value="ANK_REPEAT"/>
    <property type="match status" value="8"/>
</dbReference>
<feature type="transmembrane region" description="Helical" evidence="14">
    <location>
        <begin position="672"/>
        <end position="693"/>
    </location>
</feature>
<evidence type="ECO:0000256" key="13">
    <source>
        <dbReference type="SAM" id="MobiDB-lite"/>
    </source>
</evidence>
<evidence type="ECO:0000256" key="7">
    <source>
        <dbReference type="ARBA" id="ARBA00023043"/>
    </source>
</evidence>
<keyword evidence="16" id="KW-0675">Receptor</keyword>
<feature type="domain" description="Ion transport" evidence="15">
    <location>
        <begin position="521"/>
        <end position="766"/>
    </location>
</feature>
<feature type="repeat" description="ANK" evidence="12">
    <location>
        <begin position="157"/>
        <end position="189"/>
    </location>
</feature>
<evidence type="ECO:0000256" key="14">
    <source>
        <dbReference type="SAM" id="Phobius"/>
    </source>
</evidence>
<dbReference type="GO" id="GO:0005216">
    <property type="term" value="F:monoatomic ion channel activity"/>
    <property type="evidence" value="ECO:0007669"/>
    <property type="project" value="InterPro"/>
</dbReference>
<dbReference type="Gene3D" id="1.25.40.20">
    <property type="entry name" value="Ankyrin repeat-containing domain"/>
    <property type="match status" value="3"/>
</dbReference>
<evidence type="ECO:0000256" key="6">
    <source>
        <dbReference type="ARBA" id="ARBA00022989"/>
    </source>
</evidence>
<accession>A0A067QSF9</accession>
<sequence>MHQRSDGPRRSTCVTTKSLNHFNSSKNGMEMGRLNYRASRKQKESRLRWVDEDTEIDMEQSSISSEEAAGSGSDSELRVGARQAQDIWNRQEVEDGLKALPGSEEISTLLELGEEAGLVKHINGQTTGLLMASWRGNAHMLTTLLDFGASPSVTDAEGRTSLHLASCATDADCVNILLEHGAPVQVWDAHHRATPLHCAASVGNITSLRLLLKAGADINAGLAGRSALHYAVQSSAIDCVRELLKTGANPNTPQVYTETPLHVAAAMGSAVCVRLLLEHGATVQVQFGPWKTTALHLAAEDENAECSKLLLDAGAEINAQNHRHQTPLHIAAISQSGETLELLLQRGANPNAEDTDGRTPLHSAIVKIYRSCECVRLLLDAGASVNKPDAFGYTPLHIAALNEISSCVYLLLTYGGDVTARTNGGVSALSFIVRRTPDILPRILSQLDASIKLHDHEIGDVDCELKLDFHILVPSVERGESGLLLTFIEVGQRHILKHPLCEIFLFLKWKRIRKFFLLSLLFHTIFVLLYSGYMVGVFLRNCPMAESNETQDSENICGILMVVKVTGYVLLAFDTLLIAKELFQMAHSWAGYVTHWENWLQWLIIISVFPCVLHHHSADDVSQDVLTWQHHVAAIGIFLTWIELMMIVGRFPIFGLYVQMFTTVALNFAKFLLAYSCLLVAFSLSFGVLFPNYKSFRNVAWGLMKTVVMMSGELEFEDIFYATESPVLYPITAHLIFLAFVLLVTVILTNLMVGLAVNDIQGLQQSAGLDRLVRQAELVAHLESMLFSRLLRCLPNKLLTLCHRSALLTISPYHRSLYIRPNDPRERRIPRELVKNAYHLVANRKEKSRHKFRYSSTSSDTAMRCSDTDYIKIVYPHSRYSAKSETESYGTTCPISKHQQHEPTTDQLLIHIAALNDELQQRDIATNQRLNILTDEIKALRKDLKSI</sequence>
<dbReference type="FunCoup" id="A0A067QSF9">
    <property type="interactions" value="3"/>
</dbReference>
<organism evidence="16 17">
    <name type="scientific">Zootermopsis nevadensis</name>
    <name type="common">Dampwood termite</name>
    <dbReference type="NCBI Taxonomy" id="136037"/>
    <lineage>
        <taxon>Eukaryota</taxon>
        <taxon>Metazoa</taxon>
        <taxon>Ecdysozoa</taxon>
        <taxon>Arthropoda</taxon>
        <taxon>Hexapoda</taxon>
        <taxon>Insecta</taxon>
        <taxon>Pterygota</taxon>
        <taxon>Neoptera</taxon>
        <taxon>Polyneoptera</taxon>
        <taxon>Dictyoptera</taxon>
        <taxon>Blattodea</taxon>
        <taxon>Blattoidea</taxon>
        <taxon>Termitoidae</taxon>
        <taxon>Termopsidae</taxon>
        <taxon>Zootermopsis</taxon>
    </lineage>
</organism>
<dbReference type="InterPro" id="IPR036770">
    <property type="entry name" value="Ankyrin_rpt-contain_sf"/>
</dbReference>
<feature type="compositionally biased region" description="Basic and acidic residues" evidence="13">
    <location>
        <begin position="41"/>
        <end position="51"/>
    </location>
</feature>
<dbReference type="PANTHER" id="PTHR47143:SF1">
    <property type="entry name" value="ION_TRANS DOMAIN-CONTAINING PROTEIN"/>
    <property type="match status" value="1"/>
</dbReference>
<feature type="repeat" description="ANK" evidence="12">
    <location>
        <begin position="323"/>
        <end position="355"/>
    </location>
</feature>
<keyword evidence="11" id="KW-0407">Ion channel</keyword>
<feature type="transmembrane region" description="Helical" evidence="14">
    <location>
        <begin position="628"/>
        <end position="651"/>
    </location>
</feature>
<dbReference type="Proteomes" id="UP000027135">
    <property type="component" value="Unassembled WGS sequence"/>
</dbReference>
<name>A0A067QSF9_ZOONE</name>
<feature type="repeat" description="ANK" evidence="12">
    <location>
        <begin position="223"/>
        <end position="255"/>
    </location>
</feature>
<dbReference type="InterPro" id="IPR005821">
    <property type="entry name" value="Ion_trans_dom"/>
</dbReference>
<feature type="repeat" description="ANK" evidence="12">
    <location>
        <begin position="290"/>
        <end position="322"/>
    </location>
</feature>
<feature type="compositionally biased region" description="Low complexity" evidence="13">
    <location>
        <begin position="59"/>
        <end position="74"/>
    </location>
</feature>
<evidence type="ECO:0000256" key="5">
    <source>
        <dbReference type="ARBA" id="ARBA00022737"/>
    </source>
</evidence>
<feature type="transmembrane region" description="Helical" evidence="14">
    <location>
        <begin position="735"/>
        <end position="757"/>
    </location>
</feature>
<keyword evidence="9 14" id="KW-0472">Membrane</keyword>
<feature type="transmembrane region" description="Helical" evidence="14">
    <location>
        <begin position="599"/>
        <end position="616"/>
    </location>
</feature>
<dbReference type="InterPro" id="IPR002110">
    <property type="entry name" value="Ankyrin_rpt"/>
</dbReference>
<feature type="transmembrane region" description="Helical" evidence="14">
    <location>
        <begin position="515"/>
        <end position="539"/>
    </location>
</feature>
<keyword evidence="8" id="KW-0406">Ion transport</keyword>
<feature type="repeat" description="ANK" evidence="12">
    <location>
        <begin position="191"/>
        <end position="223"/>
    </location>
</feature>
<keyword evidence="2" id="KW-0813">Transport</keyword>
<proteinExistence type="predicted"/>
<feature type="repeat" description="ANK" evidence="12">
    <location>
        <begin position="356"/>
        <end position="390"/>
    </location>
</feature>
<feature type="compositionally biased region" description="Polar residues" evidence="13">
    <location>
        <begin position="12"/>
        <end position="27"/>
    </location>
</feature>
<reference evidence="16 17" key="1">
    <citation type="journal article" date="2014" name="Nat. Commun.">
        <title>Molecular traces of alternative social organization in a termite genome.</title>
        <authorList>
            <person name="Terrapon N."/>
            <person name="Li C."/>
            <person name="Robertson H.M."/>
            <person name="Ji L."/>
            <person name="Meng X."/>
            <person name="Booth W."/>
            <person name="Chen Z."/>
            <person name="Childers C.P."/>
            <person name="Glastad K.M."/>
            <person name="Gokhale K."/>
            <person name="Gowin J."/>
            <person name="Gronenberg W."/>
            <person name="Hermansen R.A."/>
            <person name="Hu H."/>
            <person name="Hunt B.G."/>
            <person name="Huylmans A.K."/>
            <person name="Khalil S.M."/>
            <person name="Mitchell R.D."/>
            <person name="Munoz-Torres M.C."/>
            <person name="Mustard J.A."/>
            <person name="Pan H."/>
            <person name="Reese J.T."/>
            <person name="Scharf M.E."/>
            <person name="Sun F."/>
            <person name="Vogel H."/>
            <person name="Xiao J."/>
            <person name="Yang W."/>
            <person name="Yang Z."/>
            <person name="Yang Z."/>
            <person name="Zhou J."/>
            <person name="Zhu J."/>
            <person name="Brent C.S."/>
            <person name="Elsik C.G."/>
            <person name="Goodisman M.A."/>
            <person name="Liberles D.A."/>
            <person name="Roe R.M."/>
            <person name="Vargo E.L."/>
            <person name="Vilcinskas A."/>
            <person name="Wang J."/>
            <person name="Bornberg-Bauer E."/>
            <person name="Korb J."/>
            <person name="Zhang G."/>
            <person name="Liebig J."/>
        </authorList>
    </citation>
    <scope>NUCLEOTIDE SEQUENCE [LARGE SCALE GENOMIC DNA]</scope>
    <source>
        <tissue evidence="16">Whole organism</tissue>
    </source>
</reference>
<evidence type="ECO:0000256" key="4">
    <source>
        <dbReference type="ARBA" id="ARBA00022692"/>
    </source>
</evidence>
<evidence type="ECO:0000256" key="2">
    <source>
        <dbReference type="ARBA" id="ARBA00022448"/>
    </source>
</evidence>
<dbReference type="InParanoid" id="A0A067QSF9"/>
<dbReference type="Pfam" id="PF12796">
    <property type="entry name" value="Ank_2"/>
    <property type="match status" value="3"/>
</dbReference>
<dbReference type="PROSITE" id="PS50297">
    <property type="entry name" value="ANK_REP_REGION"/>
    <property type="match status" value="8"/>
</dbReference>
<dbReference type="OrthoDB" id="7464126at2759"/>
<evidence type="ECO:0000259" key="15">
    <source>
        <dbReference type="Pfam" id="PF00520"/>
    </source>
</evidence>
<dbReference type="SMART" id="SM00248">
    <property type="entry name" value="ANK"/>
    <property type="match status" value="9"/>
</dbReference>
<keyword evidence="5" id="KW-0677">Repeat</keyword>
<feature type="transmembrane region" description="Helical" evidence="14">
    <location>
        <begin position="559"/>
        <end position="579"/>
    </location>
</feature>
<keyword evidence="7 12" id="KW-0040">ANK repeat</keyword>
<gene>
    <name evidence="16" type="ORF">L798_04458</name>
</gene>
<dbReference type="EMBL" id="KK853628">
    <property type="protein sequence ID" value="KDR03815.1"/>
    <property type="molecule type" value="Genomic_DNA"/>
</dbReference>
<feature type="region of interest" description="Disordered" evidence="13">
    <location>
        <begin position="1"/>
        <end position="79"/>
    </location>
</feature>
<protein>
    <submittedName>
        <fullName evidence="16">Transient receptor potential channel pyrexia</fullName>
    </submittedName>
</protein>
<evidence type="ECO:0000256" key="1">
    <source>
        <dbReference type="ARBA" id="ARBA00004141"/>
    </source>
</evidence>
<dbReference type="Pfam" id="PF00023">
    <property type="entry name" value="Ank"/>
    <property type="match status" value="1"/>
</dbReference>
<dbReference type="Pfam" id="PF00520">
    <property type="entry name" value="Ion_trans"/>
    <property type="match status" value="1"/>
</dbReference>
<dbReference type="GO" id="GO:0034703">
    <property type="term" value="C:cation channel complex"/>
    <property type="evidence" value="ECO:0007669"/>
    <property type="project" value="UniProtKB-ARBA"/>
</dbReference>
<evidence type="ECO:0000256" key="3">
    <source>
        <dbReference type="ARBA" id="ARBA00022606"/>
    </source>
</evidence>
<keyword evidence="6 14" id="KW-1133">Transmembrane helix</keyword>
<evidence type="ECO:0000256" key="11">
    <source>
        <dbReference type="ARBA" id="ARBA00023303"/>
    </source>
</evidence>
<dbReference type="OMA" id="CNLALIC"/>
<dbReference type="STRING" id="136037.A0A067QSF9"/>
<keyword evidence="3" id="KW-0716">Sensory transduction</keyword>
<evidence type="ECO:0000256" key="9">
    <source>
        <dbReference type="ARBA" id="ARBA00023136"/>
    </source>
</evidence>
<evidence type="ECO:0000256" key="10">
    <source>
        <dbReference type="ARBA" id="ARBA00023180"/>
    </source>
</evidence>
<comment type="subcellular location">
    <subcellularLocation>
        <location evidence="1">Membrane</location>
        <topology evidence="1">Multi-pass membrane protein</topology>
    </subcellularLocation>
</comment>
<keyword evidence="17" id="KW-1185">Reference proteome</keyword>
<feature type="repeat" description="ANK" evidence="12">
    <location>
        <begin position="256"/>
        <end position="288"/>
    </location>
</feature>
<dbReference type="AlphaFoldDB" id="A0A067QSF9"/>
<dbReference type="eggNOG" id="KOG0510">
    <property type="taxonomic scope" value="Eukaryota"/>
</dbReference>
<dbReference type="InterPro" id="IPR052076">
    <property type="entry name" value="TRP_cation_channel"/>
</dbReference>
<evidence type="ECO:0000256" key="12">
    <source>
        <dbReference type="PROSITE-ProRule" id="PRU00023"/>
    </source>
</evidence>
<evidence type="ECO:0000313" key="17">
    <source>
        <dbReference type="Proteomes" id="UP000027135"/>
    </source>
</evidence>
<keyword evidence="4 14" id="KW-0812">Transmembrane</keyword>
<evidence type="ECO:0000256" key="8">
    <source>
        <dbReference type="ARBA" id="ARBA00023065"/>
    </source>
</evidence>
<dbReference type="PANTHER" id="PTHR47143">
    <property type="entry name" value="TRANSIENT RECEPTOR POTENTIAL CATION CHANNEL PROTEIN PAINLESS"/>
    <property type="match status" value="1"/>
</dbReference>
<feature type="repeat" description="ANK" evidence="12">
    <location>
        <begin position="391"/>
        <end position="423"/>
    </location>
</feature>